<dbReference type="InterPro" id="IPR029016">
    <property type="entry name" value="GAF-like_dom_sf"/>
</dbReference>
<evidence type="ECO:0000313" key="7">
    <source>
        <dbReference type="Proteomes" id="UP000037397"/>
    </source>
</evidence>
<dbReference type="STRING" id="1631356.VV01_18510"/>
<dbReference type="SMART" id="SM01012">
    <property type="entry name" value="ANTAR"/>
    <property type="match status" value="1"/>
</dbReference>
<name>A0A0L6CLS2_9MICO</name>
<evidence type="ECO:0000256" key="4">
    <source>
        <dbReference type="ARBA" id="ARBA00023163"/>
    </source>
</evidence>
<keyword evidence="3" id="KW-0805">Transcription regulation</keyword>
<dbReference type="Proteomes" id="UP000037397">
    <property type="component" value="Unassembled WGS sequence"/>
</dbReference>
<dbReference type="RefSeq" id="WP_050671175.1">
    <property type="nucleotide sequence ID" value="NZ_LAIR01000002.1"/>
</dbReference>
<dbReference type="PROSITE" id="PS50921">
    <property type="entry name" value="ANTAR"/>
    <property type="match status" value="1"/>
</dbReference>
<sequence>MSDNAQANDVADLAEDLHAAPTSVTTAEQVVAFACRELGADYGGVTLVRKGGRLETVAPSDPIVARADALQVELDEGPCHDSAEFQDAFVTPDMSRETRWPRWAPRAVELGIHGALASSLAGVDGRRVGSLNLFWREPHAITSDDIAYASIFTRHAAIAIESAQTQEGLRTALDARKLIGQAQGILMERHGLTGDQAFDVLRRYSQDHNIKLREVAEQLVETRALPGDGSHS</sequence>
<accession>A0A0L6CLS2</accession>
<dbReference type="Gene3D" id="1.10.10.10">
    <property type="entry name" value="Winged helix-like DNA-binding domain superfamily/Winged helix DNA-binding domain"/>
    <property type="match status" value="1"/>
</dbReference>
<dbReference type="InterPro" id="IPR003018">
    <property type="entry name" value="GAF"/>
</dbReference>
<evidence type="ECO:0000259" key="5">
    <source>
        <dbReference type="PROSITE" id="PS50921"/>
    </source>
</evidence>
<dbReference type="InterPro" id="IPR012074">
    <property type="entry name" value="GAF_ANTAR"/>
</dbReference>
<dbReference type="OrthoDB" id="3688893at2"/>
<dbReference type="EMBL" id="LAIR01000002">
    <property type="protein sequence ID" value="KNX38684.1"/>
    <property type="molecule type" value="Genomic_DNA"/>
</dbReference>
<organism evidence="6 7">
    <name type="scientific">Luteipulveratus halotolerans</name>
    <dbReference type="NCBI Taxonomy" id="1631356"/>
    <lineage>
        <taxon>Bacteria</taxon>
        <taxon>Bacillati</taxon>
        <taxon>Actinomycetota</taxon>
        <taxon>Actinomycetes</taxon>
        <taxon>Micrococcales</taxon>
        <taxon>Dermacoccaceae</taxon>
        <taxon>Luteipulveratus</taxon>
    </lineage>
</organism>
<protein>
    <recommendedName>
        <fullName evidence="5">ANTAR domain-containing protein</fullName>
    </recommendedName>
</protein>
<feature type="domain" description="ANTAR" evidence="5">
    <location>
        <begin position="159"/>
        <end position="220"/>
    </location>
</feature>
<dbReference type="Gene3D" id="3.30.450.40">
    <property type="match status" value="1"/>
</dbReference>
<dbReference type="SUPFAM" id="SSF55781">
    <property type="entry name" value="GAF domain-like"/>
    <property type="match status" value="1"/>
</dbReference>
<gene>
    <name evidence="6" type="ORF">VV01_18510</name>
</gene>
<dbReference type="InterPro" id="IPR011006">
    <property type="entry name" value="CheY-like_superfamily"/>
</dbReference>
<evidence type="ECO:0000313" key="6">
    <source>
        <dbReference type="EMBL" id="KNX38684.1"/>
    </source>
</evidence>
<evidence type="ECO:0000256" key="1">
    <source>
        <dbReference type="ARBA" id="ARBA00022679"/>
    </source>
</evidence>
<dbReference type="GO" id="GO:0016301">
    <property type="term" value="F:kinase activity"/>
    <property type="evidence" value="ECO:0007669"/>
    <property type="project" value="UniProtKB-KW"/>
</dbReference>
<dbReference type="Pfam" id="PF13185">
    <property type="entry name" value="GAF_2"/>
    <property type="match status" value="1"/>
</dbReference>
<evidence type="ECO:0000256" key="3">
    <source>
        <dbReference type="ARBA" id="ARBA00023015"/>
    </source>
</evidence>
<keyword evidence="2" id="KW-0418">Kinase</keyword>
<dbReference type="Pfam" id="PF03861">
    <property type="entry name" value="ANTAR"/>
    <property type="match status" value="1"/>
</dbReference>
<dbReference type="PIRSF" id="PIRSF036625">
    <property type="entry name" value="GAF_ANTAR"/>
    <property type="match status" value="1"/>
</dbReference>
<keyword evidence="7" id="KW-1185">Reference proteome</keyword>
<dbReference type="GO" id="GO:0003723">
    <property type="term" value="F:RNA binding"/>
    <property type="evidence" value="ECO:0007669"/>
    <property type="project" value="InterPro"/>
</dbReference>
<dbReference type="InterPro" id="IPR005561">
    <property type="entry name" value="ANTAR"/>
</dbReference>
<dbReference type="AlphaFoldDB" id="A0A0L6CLS2"/>
<keyword evidence="4" id="KW-0804">Transcription</keyword>
<proteinExistence type="predicted"/>
<reference evidence="7" key="1">
    <citation type="submission" date="2015-03" db="EMBL/GenBank/DDBJ databases">
        <title>Luteipulveratus halotolerans sp. nov., a novel actinobacterium (Dermacoccaceae) from Sarawak, Malaysia.</title>
        <authorList>
            <person name="Juboi H."/>
            <person name="Basik A."/>
            <person name="Shamsul S.S."/>
            <person name="Arnold P."/>
            <person name="Schmitt E.K."/>
            <person name="Sanglier J.-J."/>
            <person name="Yeo T."/>
        </authorList>
    </citation>
    <scope>NUCLEOTIDE SEQUENCE [LARGE SCALE GENOMIC DNA]</scope>
    <source>
        <strain evidence="7">C296001</strain>
    </source>
</reference>
<keyword evidence="1" id="KW-0808">Transferase</keyword>
<dbReference type="InterPro" id="IPR036388">
    <property type="entry name" value="WH-like_DNA-bd_sf"/>
</dbReference>
<evidence type="ECO:0000256" key="2">
    <source>
        <dbReference type="ARBA" id="ARBA00022777"/>
    </source>
</evidence>
<comment type="caution">
    <text evidence="6">The sequence shown here is derived from an EMBL/GenBank/DDBJ whole genome shotgun (WGS) entry which is preliminary data.</text>
</comment>
<dbReference type="SMART" id="SM00065">
    <property type="entry name" value="GAF"/>
    <property type="match status" value="1"/>
</dbReference>
<dbReference type="SUPFAM" id="SSF52172">
    <property type="entry name" value="CheY-like"/>
    <property type="match status" value="1"/>
</dbReference>